<keyword evidence="2" id="KW-1185">Reference proteome</keyword>
<dbReference type="AlphaFoldDB" id="A0A256A8I1"/>
<dbReference type="Gene3D" id="2.60.40.10">
    <property type="entry name" value="Immunoglobulins"/>
    <property type="match status" value="4"/>
</dbReference>
<evidence type="ECO:0008006" key="3">
    <source>
        <dbReference type="Google" id="ProtNLM"/>
    </source>
</evidence>
<sequence>MTEAGSYYVIVDYGTCVLNSYSNIINVQVLPSLSPVITSQGNATTICPGNSITLTSSVQNTAYTYTWHKDNVPVAGVNNPVYAATSGGVYHVKVSNGPCSFESNAIVIDETDFNLDTDPDTQTVIMPGESLTITAITDAQNPVYKWYRNDILITGATQATYNATQQGTYKVTVTQPSPCNITKEKNVTLAYPSAFNISIQPEGSYTACSAASVTLAMNQFNAITPSGAVSLMGNTYGYSYQWFKDNVAVPSATTPQITLNTPQLNGTYVLKVTLPDFGVVSSNAFTVNIPVGAVTITGGTSICQNTSTVLSSSVTGAGFTYQWYRNNTLITGANNPTFGASTAGTYHVIITSGTCTAQSNSLVLTVPVITINSTNPDVDVILPGQVKAITVT</sequence>
<reference evidence="1 2" key="1">
    <citation type="submission" date="2017-07" db="EMBL/GenBank/DDBJ databases">
        <title>Flavobacterium cyanobacteriorum sp. nov., isolated from cyanobacterial aggregates in a eutrophic lake.</title>
        <authorList>
            <person name="Cai H."/>
        </authorList>
    </citation>
    <scope>NUCLEOTIDE SEQUENCE [LARGE SCALE GENOMIC DNA]</scope>
    <source>
        <strain evidence="1 2">TH021</strain>
    </source>
</reference>
<dbReference type="InterPro" id="IPR013783">
    <property type="entry name" value="Ig-like_fold"/>
</dbReference>
<dbReference type="OrthoDB" id="678019at2"/>
<dbReference type="Proteomes" id="UP000216605">
    <property type="component" value="Unassembled WGS sequence"/>
</dbReference>
<gene>
    <name evidence="1" type="ORF">CHU92_00225</name>
</gene>
<organism evidence="1 2">
    <name type="scientific">Flavobacterium cyanobacteriorum</name>
    <dbReference type="NCBI Taxonomy" id="2022802"/>
    <lineage>
        <taxon>Bacteria</taxon>
        <taxon>Pseudomonadati</taxon>
        <taxon>Bacteroidota</taxon>
        <taxon>Flavobacteriia</taxon>
        <taxon>Flavobacteriales</taxon>
        <taxon>Flavobacteriaceae</taxon>
        <taxon>Flavobacterium</taxon>
    </lineage>
</organism>
<evidence type="ECO:0000313" key="2">
    <source>
        <dbReference type="Proteomes" id="UP000216605"/>
    </source>
</evidence>
<dbReference type="RefSeq" id="WP_129582947.1">
    <property type="nucleotide sequence ID" value="NZ_NOXV01000029.1"/>
</dbReference>
<feature type="non-terminal residue" evidence="1">
    <location>
        <position position="392"/>
    </location>
</feature>
<accession>A0A256A8I1</accession>
<evidence type="ECO:0000313" key="1">
    <source>
        <dbReference type="EMBL" id="OYQ49909.1"/>
    </source>
</evidence>
<protein>
    <recommendedName>
        <fullName evidence="3">Ig-like domain-containing protein</fullName>
    </recommendedName>
</protein>
<name>A0A256A8I1_9FLAO</name>
<comment type="caution">
    <text evidence="1">The sequence shown here is derived from an EMBL/GenBank/DDBJ whole genome shotgun (WGS) entry which is preliminary data.</text>
</comment>
<proteinExistence type="predicted"/>
<dbReference type="EMBL" id="NOXV01000029">
    <property type="protein sequence ID" value="OYQ49909.1"/>
    <property type="molecule type" value="Genomic_DNA"/>
</dbReference>